<comment type="caution">
    <text evidence="1">The sequence shown here is derived from an EMBL/GenBank/DDBJ whole genome shotgun (WGS) entry which is preliminary data.</text>
</comment>
<sequence length="119" mass="14327">MNSKDLVQQWFKKWEEGDFLNLPISEKFKHTSPFGVIDGKKNYINLVQNNKDKFLGYRFNLLDEIYEKTKACVRYQAIQGDFTLDVSEWHYFKKDLIEQIVAYYHIGEIQEDRKLSEHE</sequence>
<keyword evidence="2" id="KW-1185">Reference proteome</keyword>
<dbReference type="Gene3D" id="3.10.450.50">
    <property type="match status" value="1"/>
</dbReference>
<dbReference type="EMBL" id="JAERQJ010000002">
    <property type="protein sequence ID" value="MBL0683143.1"/>
    <property type="molecule type" value="Genomic_DNA"/>
</dbReference>
<evidence type="ECO:0000313" key="1">
    <source>
        <dbReference type="EMBL" id="MBL0683143.1"/>
    </source>
</evidence>
<dbReference type="Proteomes" id="UP000651057">
    <property type="component" value="Unassembled WGS sequence"/>
</dbReference>
<dbReference type="SUPFAM" id="SSF54427">
    <property type="entry name" value="NTF2-like"/>
    <property type="match status" value="1"/>
</dbReference>
<organism evidence="1 2">
    <name type="scientific">Aquimarina mytili</name>
    <dbReference type="NCBI Taxonomy" id="874423"/>
    <lineage>
        <taxon>Bacteria</taxon>
        <taxon>Pseudomonadati</taxon>
        <taxon>Bacteroidota</taxon>
        <taxon>Flavobacteriia</taxon>
        <taxon>Flavobacteriales</taxon>
        <taxon>Flavobacteriaceae</taxon>
        <taxon>Aquimarina</taxon>
    </lineage>
</organism>
<protein>
    <recommendedName>
        <fullName evidence="3">Nuclear transport factor 2 family protein</fullName>
    </recommendedName>
</protein>
<dbReference type="InterPro" id="IPR032710">
    <property type="entry name" value="NTF2-like_dom_sf"/>
</dbReference>
<name>A0A937DA31_9FLAO</name>
<reference evidence="1" key="1">
    <citation type="submission" date="2021-01" db="EMBL/GenBank/DDBJ databases">
        <authorList>
            <person name="Zhong Y.L."/>
        </authorList>
    </citation>
    <scope>NUCLEOTIDE SEQUENCE</scope>
    <source>
        <strain evidence="1">KCTC 23302</strain>
    </source>
</reference>
<accession>A0A937DA31</accession>
<evidence type="ECO:0008006" key="3">
    <source>
        <dbReference type="Google" id="ProtNLM"/>
    </source>
</evidence>
<dbReference type="RefSeq" id="WP_201917847.1">
    <property type="nucleotide sequence ID" value="NZ_BAABAX010000023.1"/>
</dbReference>
<gene>
    <name evidence="1" type="ORF">JJQ60_06425</name>
</gene>
<evidence type="ECO:0000313" key="2">
    <source>
        <dbReference type="Proteomes" id="UP000651057"/>
    </source>
</evidence>
<proteinExistence type="predicted"/>
<dbReference type="AlphaFoldDB" id="A0A937DA31"/>